<dbReference type="InterPro" id="IPR020568">
    <property type="entry name" value="Ribosomal_Su5_D2-typ_SF"/>
</dbReference>
<protein>
    <recommendedName>
        <fullName evidence="2">endopeptidase La</fullName>
        <ecNumber evidence="2">3.4.21.53</ecNumber>
    </recommendedName>
</protein>
<name>A0ABT1G8Q9_9GAMM</name>
<feature type="active site" evidence="2">
    <location>
        <position position="695"/>
    </location>
</feature>
<comment type="caution">
    <text evidence="5">The sequence shown here is derived from an EMBL/GenBank/DDBJ whole genome shotgun (WGS) entry which is preliminary data.</text>
</comment>
<sequence length="794" mass="88407">MPVSKALPVQALYHFCDPEQFRFENTDELRDPEGVVGQHRALDALEFGAGIQSRGFNIFVLGPYGVGKKTVVRKFLEDKAQAAVVPPDWCHVHNFEDANKPRLLRLESGQGTACRRDLDRMIERLKSSVPAAFESEDYQARLQAIKQDFQKRQQESVKEIEDEAEEYDIALIQTASEMSFAPRSKGEVMEPEQFHSLPKADRETIEQQIEHLQERLQTVAGQFPKWRTEMQERVRELNEDTIRTCAAPVLEELTERYPDHAGLAAHARGISDDLVEHQALLARAADEEEGDLLAALDNLFARYKALVLVDNSEQQGAPVVYHDFPTHQHLIGRVEHKVRHGALVTDFSLIRPGALHRANGGYLILDAEKVLTQPFAWESLKRALYAREVRIESLEQMYSSVSTVSLEPEAMPLDIKVLLLGDRNIYYLLAEHDPEFAELFKVQADFEDDLPRGNSNDSAHARLVASIAQREGLLPLSRDAVARVIEHGSRLAEDSERMSAHAGRLADLLRESDYWARKDEQPLITPQAIQVTIDQQTYRARRVEEKMDREVARETVLLDIQGKAVGQVNGLTVMQLGSFAFGRPVRITATTRLGSGQLVDIEREVELGGPIHSKGVLILSGYLGAHYARDCSLSVNASLVFEQAYGEIDGDSASLAELCALLSDLSGVGLQQSLAITGAVNQKGQVQAIGGVNEKVEGFFKVCQLRGLNGKQGVIIPQSNVRDLMLDYRVREAVAAGQFHIYSVATVNQALSLLTGKRAGERRRDGSYPPSTVNGKVEATLVRYAKLKEDDGDE</sequence>
<keyword evidence="1 2" id="KW-0645">Protease</keyword>
<gene>
    <name evidence="5" type="ORF">J2T60_001701</name>
</gene>
<dbReference type="GO" id="GO:0006508">
    <property type="term" value="P:proteolysis"/>
    <property type="evidence" value="ECO:0007669"/>
    <property type="project" value="UniProtKB-KW"/>
</dbReference>
<evidence type="ECO:0000256" key="3">
    <source>
        <dbReference type="SAM" id="Coils"/>
    </source>
</evidence>
<evidence type="ECO:0000256" key="1">
    <source>
        <dbReference type="ARBA" id="ARBA00022670"/>
    </source>
</evidence>
<dbReference type="Gene3D" id="3.40.50.300">
    <property type="entry name" value="P-loop containing nucleotide triphosphate hydrolases"/>
    <property type="match status" value="2"/>
</dbReference>
<dbReference type="PANTHER" id="PTHR10046">
    <property type="entry name" value="ATP DEPENDENT LON PROTEASE FAMILY MEMBER"/>
    <property type="match status" value="1"/>
</dbReference>
<keyword evidence="6" id="KW-1185">Reference proteome</keyword>
<proteinExistence type="inferred from homology"/>
<dbReference type="InterPro" id="IPR014721">
    <property type="entry name" value="Ribsml_uS5_D2-typ_fold_subgr"/>
</dbReference>
<dbReference type="EC" id="3.4.21.53" evidence="2"/>
<dbReference type="Gene3D" id="3.30.230.10">
    <property type="match status" value="1"/>
</dbReference>
<feature type="domain" description="Lon proteolytic" evidence="4">
    <location>
        <begin position="562"/>
        <end position="757"/>
    </location>
</feature>
<dbReference type="SUPFAM" id="SSF52540">
    <property type="entry name" value="P-loop containing nucleoside triphosphate hydrolases"/>
    <property type="match status" value="1"/>
</dbReference>
<keyword evidence="3" id="KW-0175">Coiled coil</keyword>
<keyword evidence="2" id="KW-0720">Serine protease</keyword>
<dbReference type="InterPro" id="IPR041699">
    <property type="entry name" value="AAA_32"/>
</dbReference>
<dbReference type="Gene3D" id="1.10.8.60">
    <property type="match status" value="1"/>
</dbReference>
<dbReference type="InterPro" id="IPR008269">
    <property type="entry name" value="Lon_proteolytic"/>
</dbReference>
<accession>A0ABT1G8Q9</accession>
<reference evidence="5 6" key="1">
    <citation type="submission" date="2022-03" db="EMBL/GenBank/DDBJ databases">
        <title>Genomic Encyclopedia of Type Strains, Phase III (KMG-III): the genomes of soil and plant-associated and newly described type strains.</title>
        <authorList>
            <person name="Whitman W."/>
        </authorList>
    </citation>
    <scope>NUCLEOTIDE SEQUENCE [LARGE SCALE GENOMIC DNA]</scope>
    <source>
        <strain evidence="5 6">BSker1</strain>
    </source>
</reference>
<dbReference type="GO" id="GO:0008233">
    <property type="term" value="F:peptidase activity"/>
    <property type="evidence" value="ECO:0007669"/>
    <property type="project" value="UniProtKB-KW"/>
</dbReference>
<dbReference type="Proteomes" id="UP001523550">
    <property type="component" value="Unassembled WGS sequence"/>
</dbReference>
<comment type="similarity">
    <text evidence="2">Belongs to the peptidase S16 family.</text>
</comment>
<dbReference type="Pfam" id="PF20436">
    <property type="entry name" value="LonB_AAA-LID"/>
    <property type="match status" value="1"/>
</dbReference>
<dbReference type="Pfam" id="PF05362">
    <property type="entry name" value="Lon_C"/>
    <property type="match status" value="1"/>
</dbReference>
<evidence type="ECO:0000313" key="6">
    <source>
        <dbReference type="Proteomes" id="UP001523550"/>
    </source>
</evidence>
<keyword evidence="2" id="KW-0378">Hydrolase</keyword>
<dbReference type="Pfam" id="PF13654">
    <property type="entry name" value="AAA_32"/>
    <property type="match status" value="1"/>
</dbReference>
<feature type="coiled-coil region" evidence="3">
    <location>
        <begin position="135"/>
        <end position="170"/>
    </location>
</feature>
<feature type="active site" evidence="2">
    <location>
        <position position="652"/>
    </location>
</feature>
<evidence type="ECO:0000256" key="2">
    <source>
        <dbReference type="PROSITE-ProRule" id="PRU01122"/>
    </source>
</evidence>
<dbReference type="InterPro" id="IPR027065">
    <property type="entry name" value="Lon_Prtase"/>
</dbReference>
<comment type="catalytic activity">
    <reaction evidence="2">
        <text>Hydrolysis of proteins in presence of ATP.</text>
        <dbReference type="EC" id="3.4.21.53"/>
    </reaction>
</comment>
<evidence type="ECO:0000259" key="4">
    <source>
        <dbReference type="PROSITE" id="PS51786"/>
    </source>
</evidence>
<dbReference type="Pfam" id="PF20437">
    <property type="entry name" value="LonC_helical"/>
    <property type="match status" value="1"/>
</dbReference>
<dbReference type="EMBL" id="JALJYF010000002">
    <property type="protein sequence ID" value="MCP1727701.1"/>
    <property type="molecule type" value="Genomic_DNA"/>
</dbReference>
<dbReference type="PROSITE" id="PS51786">
    <property type="entry name" value="LON_PROTEOLYTIC"/>
    <property type="match status" value="1"/>
</dbReference>
<organism evidence="5 6">
    <name type="scientific">Natronospira proteinivora</name>
    <dbReference type="NCBI Taxonomy" id="1807133"/>
    <lineage>
        <taxon>Bacteria</taxon>
        <taxon>Pseudomonadati</taxon>
        <taxon>Pseudomonadota</taxon>
        <taxon>Gammaproteobacteria</taxon>
        <taxon>Natronospirales</taxon>
        <taxon>Natronospiraceae</taxon>
        <taxon>Natronospira</taxon>
    </lineage>
</organism>
<dbReference type="SUPFAM" id="SSF54211">
    <property type="entry name" value="Ribosomal protein S5 domain 2-like"/>
    <property type="match status" value="1"/>
</dbReference>
<evidence type="ECO:0000313" key="5">
    <source>
        <dbReference type="EMBL" id="MCP1727701.1"/>
    </source>
</evidence>
<dbReference type="InterPro" id="IPR027417">
    <property type="entry name" value="P-loop_NTPase"/>
</dbReference>
<dbReference type="RefSeq" id="WP_253448338.1">
    <property type="nucleotide sequence ID" value="NZ_JALJYF010000002.1"/>
</dbReference>
<dbReference type="InterPro" id="IPR046844">
    <property type="entry name" value="Lon-like_helical"/>
</dbReference>
<dbReference type="InterPro" id="IPR046843">
    <property type="entry name" value="LonB_AAA-LID"/>
</dbReference>
<dbReference type="PRINTS" id="PR00830">
    <property type="entry name" value="ENDOLAPTASE"/>
</dbReference>